<keyword evidence="18" id="KW-1185">Reference proteome</keyword>
<dbReference type="SUPFAM" id="SSF55874">
    <property type="entry name" value="ATPase domain of HSP90 chaperone/DNA topoisomerase II/histidine kinase"/>
    <property type="match status" value="1"/>
</dbReference>
<dbReference type="EMBL" id="KI630623">
    <property type="protein sequence ID" value="EYU35379.1"/>
    <property type="molecule type" value="Genomic_DNA"/>
</dbReference>
<evidence type="ECO:0000259" key="16">
    <source>
        <dbReference type="PROSITE" id="PS50112"/>
    </source>
</evidence>
<dbReference type="GO" id="GO:0009584">
    <property type="term" value="P:detection of visible light"/>
    <property type="evidence" value="ECO:0007669"/>
    <property type="project" value="InterPro"/>
</dbReference>
<dbReference type="GO" id="GO:0009881">
    <property type="term" value="F:photoreceptor activity"/>
    <property type="evidence" value="ECO:0007669"/>
    <property type="project" value="UniProtKB-KW"/>
</dbReference>
<dbReference type="InterPro" id="IPR036890">
    <property type="entry name" value="HATPase_C_sf"/>
</dbReference>
<dbReference type="KEGG" id="egt:105960210"/>
<dbReference type="OrthoDB" id="2015534at2759"/>
<dbReference type="GO" id="GO:0006355">
    <property type="term" value="P:regulation of DNA-templated transcription"/>
    <property type="evidence" value="ECO:0007669"/>
    <property type="project" value="InterPro"/>
</dbReference>
<dbReference type="InterPro" id="IPR000014">
    <property type="entry name" value="PAS"/>
</dbReference>
<name>A0A022R5V9_ERYGU</name>
<dbReference type="Gene3D" id="3.30.565.10">
    <property type="entry name" value="Histidine kinase-like ATPase, C-terminal domain"/>
    <property type="match status" value="1"/>
</dbReference>
<dbReference type="InterPro" id="IPR013515">
    <property type="entry name" value="Phytochrome_cen-reg"/>
</dbReference>
<dbReference type="Proteomes" id="UP000030748">
    <property type="component" value="Unassembled WGS sequence"/>
</dbReference>
<dbReference type="FunFam" id="3.30.450.270:FF:000001">
    <property type="entry name" value="Phytochrome"/>
    <property type="match status" value="1"/>
</dbReference>
<feature type="region of interest" description="Disordered" evidence="13">
    <location>
        <begin position="1"/>
        <end position="21"/>
    </location>
</feature>
<dbReference type="InterPro" id="IPR013654">
    <property type="entry name" value="PAS_2"/>
</dbReference>
<dbReference type="PROSITE" id="PS50112">
    <property type="entry name" value="PAS"/>
    <property type="match status" value="2"/>
</dbReference>
<dbReference type="Gene3D" id="3.30.450.40">
    <property type="match status" value="1"/>
</dbReference>
<dbReference type="SMART" id="SM00388">
    <property type="entry name" value="HisKA"/>
    <property type="match status" value="1"/>
</dbReference>
<dbReference type="PRINTS" id="PR01033">
    <property type="entry name" value="PHYTOCHROME"/>
</dbReference>
<feature type="domain" description="Phytochrome chromophore attachment site" evidence="14">
    <location>
        <begin position="221"/>
        <end position="397"/>
    </location>
</feature>
<dbReference type="CDD" id="cd00130">
    <property type="entry name" value="PAS"/>
    <property type="match status" value="2"/>
</dbReference>
<reference evidence="17 18" key="1">
    <citation type="journal article" date="2013" name="Proc. Natl. Acad. Sci. U.S.A.">
        <title>Fine-scale variation in meiotic recombination in Mimulus inferred from population shotgun sequencing.</title>
        <authorList>
            <person name="Hellsten U."/>
            <person name="Wright K.M."/>
            <person name="Jenkins J."/>
            <person name="Shu S."/>
            <person name="Yuan Y."/>
            <person name="Wessler S.R."/>
            <person name="Schmutz J."/>
            <person name="Willis J.H."/>
            <person name="Rokhsar D.S."/>
        </authorList>
    </citation>
    <scope>NUCLEOTIDE SEQUENCE [LARGE SCALE GENOMIC DNA]</scope>
    <source>
        <strain evidence="18">cv. DUN x IM62</strain>
    </source>
</reference>
<dbReference type="PhylomeDB" id="A0A022R5V9"/>
<dbReference type="GO" id="GO:0017006">
    <property type="term" value="P:protein-tetrapyrrole linkage"/>
    <property type="evidence" value="ECO:0007669"/>
    <property type="project" value="InterPro"/>
</dbReference>
<dbReference type="PANTHER" id="PTHR47876:SF3">
    <property type="entry name" value="PHYTOCHROME 1"/>
    <property type="match status" value="1"/>
</dbReference>
<dbReference type="GO" id="GO:0009585">
    <property type="term" value="P:red, far-red light phototransduction"/>
    <property type="evidence" value="ECO:0007669"/>
    <property type="project" value="InterPro"/>
</dbReference>
<keyword evidence="6" id="KW-0677">Repeat</keyword>
<dbReference type="InterPro" id="IPR013516">
    <property type="entry name" value="Phyto_chromo_BS"/>
</dbReference>
<dbReference type="SMART" id="SM00387">
    <property type="entry name" value="HATPase_c"/>
    <property type="match status" value="1"/>
</dbReference>
<dbReference type="PROSITE" id="PS50109">
    <property type="entry name" value="HIS_KIN"/>
    <property type="match status" value="1"/>
</dbReference>
<comment type="similarity">
    <text evidence="2 11">Belongs to the phytochrome family.</text>
</comment>
<evidence type="ECO:0000256" key="7">
    <source>
        <dbReference type="ARBA" id="ARBA00022991"/>
    </source>
</evidence>
<accession>A0A022R5V9</accession>
<dbReference type="InterPro" id="IPR003594">
    <property type="entry name" value="HATPase_dom"/>
</dbReference>
<evidence type="ECO:0000313" key="17">
    <source>
        <dbReference type="EMBL" id="EYU35379.1"/>
    </source>
</evidence>
<dbReference type="FunFam" id="3.30.450.20:FF:000039">
    <property type="entry name" value="Phytochrome"/>
    <property type="match status" value="1"/>
</dbReference>
<dbReference type="InterPro" id="IPR003018">
    <property type="entry name" value="GAF"/>
</dbReference>
<dbReference type="Pfam" id="PF00512">
    <property type="entry name" value="HisKA"/>
    <property type="match status" value="1"/>
</dbReference>
<comment type="PTM">
    <text evidence="12">Contains one covalently linked phytochromobilin chromophore.</text>
</comment>
<keyword evidence="9 11" id="KW-0804">Transcription</keyword>
<evidence type="ECO:0000256" key="11">
    <source>
        <dbReference type="PIRNR" id="PIRNR000084"/>
    </source>
</evidence>
<keyword evidence="8 11" id="KW-0805">Transcription regulation</keyword>
<feature type="domain" description="PAS" evidence="16">
    <location>
        <begin position="752"/>
        <end position="807"/>
    </location>
</feature>
<dbReference type="NCBIfam" id="TIGR00229">
    <property type="entry name" value="sensory_box"/>
    <property type="match status" value="1"/>
</dbReference>
<keyword evidence="10 11" id="KW-0675">Receptor</keyword>
<dbReference type="InterPro" id="IPR029016">
    <property type="entry name" value="GAF-like_dom_sf"/>
</dbReference>
<dbReference type="InterPro" id="IPR013767">
    <property type="entry name" value="PAS_fold"/>
</dbReference>
<evidence type="ECO:0000256" key="2">
    <source>
        <dbReference type="ARBA" id="ARBA00008235"/>
    </source>
</evidence>
<dbReference type="SUPFAM" id="SSF55781">
    <property type="entry name" value="GAF domain-like"/>
    <property type="match status" value="2"/>
</dbReference>
<dbReference type="Gene3D" id="3.30.450.270">
    <property type="match status" value="1"/>
</dbReference>
<organism evidence="17 18">
    <name type="scientific">Erythranthe guttata</name>
    <name type="common">Yellow monkey flower</name>
    <name type="synonym">Mimulus guttatus</name>
    <dbReference type="NCBI Taxonomy" id="4155"/>
    <lineage>
        <taxon>Eukaryota</taxon>
        <taxon>Viridiplantae</taxon>
        <taxon>Streptophyta</taxon>
        <taxon>Embryophyta</taxon>
        <taxon>Tracheophyta</taxon>
        <taxon>Spermatophyta</taxon>
        <taxon>Magnoliopsida</taxon>
        <taxon>eudicotyledons</taxon>
        <taxon>Gunneridae</taxon>
        <taxon>Pentapetalae</taxon>
        <taxon>asterids</taxon>
        <taxon>lamiids</taxon>
        <taxon>Lamiales</taxon>
        <taxon>Phrymaceae</taxon>
        <taxon>Erythranthe</taxon>
    </lineage>
</organism>
<dbReference type="Pfam" id="PF01590">
    <property type="entry name" value="GAF"/>
    <property type="match status" value="1"/>
</dbReference>
<evidence type="ECO:0000256" key="3">
    <source>
        <dbReference type="ARBA" id="ARBA00011738"/>
    </source>
</evidence>
<protein>
    <recommendedName>
        <fullName evidence="11">Phytochrome</fullName>
    </recommendedName>
</protein>
<dbReference type="GO" id="GO:0042803">
    <property type="term" value="F:protein homodimerization activity"/>
    <property type="evidence" value="ECO:0007669"/>
    <property type="project" value="InterPro"/>
</dbReference>
<dbReference type="Pfam" id="PF00360">
    <property type="entry name" value="PHY"/>
    <property type="match status" value="1"/>
</dbReference>
<evidence type="ECO:0000256" key="10">
    <source>
        <dbReference type="ARBA" id="ARBA00023170"/>
    </source>
</evidence>
<dbReference type="STRING" id="4155.A0A022R5V9"/>
<dbReference type="Gene3D" id="3.30.450.20">
    <property type="entry name" value="PAS domain"/>
    <property type="match status" value="3"/>
</dbReference>
<evidence type="ECO:0000256" key="6">
    <source>
        <dbReference type="ARBA" id="ARBA00022737"/>
    </source>
</evidence>
<dbReference type="PROSITE" id="PS00245">
    <property type="entry name" value="PHYTOCHROME_1"/>
    <property type="match status" value="1"/>
</dbReference>
<evidence type="ECO:0000313" key="18">
    <source>
        <dbReference type="Proteomes" id="UP000030748"/>
    </source>
</evidence>
<evidence type="ECO:0000256" key="8">
    <source>
        <dbReference type="ARBA" id="ARBA00023015"/>
    </source>
</evidence>
<dbReference type="InterPro" id="IPR035965">
    <property type="entry name" value="PAS-like_dom_sf"/>
</dbReference>
<dbReference type="Gene3D" id="1.10.287.130">
    <property type="match status" value="1"/>
</dbReference>
<dbReference type="PANTHER" id="PTHR47876">
    <property type="entry name" value="OS08G0260000 PROTEIN"/>
    <property type="match status" value="1"/>
</dbReference>
<dbReference type="SMART" id="SM00065">
    <property type="entry name" value="GAF"/>
    <property type="match status" value="1"/>
</dbReference>
<dbReference type="SUPFAM" id="SSF55785">
    <property type="entry name" value="PYP-like sensor domain (PAS domain)"/>
    <property type="match status" value="3"/>
</dbReference>
<dbReference type="Pfam" id="PF00989">
    <property type="entry name" value="PAS"/>
    <property type="match status" value="2"/>
</dbReference>
<evidence type="ECO:0000256" key="9">
    <source>
        <dbReference type="ARBA" id="ARBA00023163"/>
    </source>
</evidence>
<dbReference type="InterPro" id="IPR003661">
    <property type="entry name" value="HisK_dim/P_dom"/>
</dbReference>
<keyword evidence="4 11" id="KW-0600">Photoreceptor protein</keyword>
<dbReference type="SMART" id="SM00091">
    <property type="entry name" value="PAS"/>
    <property type="match status" value="2"/>
</dbReference>
<feature type="domain" description="PAS" evidence="16">
    <location>
        <begin position="621"/>
        <end position="691"/>
    </location>
</feature>
<dbReference type="Pfam" id="PF08446">
    <property type="entry name" value="PAS_2"/>
    <property type="match status" value="1"/>
</dbReference>
<evidence type="ECO:0000259" key="15">
    <source>
        <dbReference type="PROSITE" id="PS50109"/>
    </source>
</evidence>
<dbReference type="GO" id="GO:0000155">
    <property type="term" value="F:phosphorelay sensor kinase activity"/>
    <property type="evidence" value="ECO:0007669"/>
    <property type="project" value="InterPro"/>
</dbReference>
<comment type="subunit">
    <text evidence="3">Homodimer.</text>
</comment>
<evidence type="ECO:0000256" key="4">
    <source>
        <dbReference type="ARBA" id="ARBA00022543"/>
    </source>
</evidence>
<evidence type="ECO:0000256" key="5">
    <source>
        <dbReference type="ARBA" id="ARBA00022606"/>
    </source>
</evidence>
<keyword evidence="7 11" id="KW-0157">Chromophore</keyword>
<dbReference type="OMA" id="EFGWCFE"/>
<dbReference type="PROSITE" id="PS50046">
    <property type="entry name" value="PHYTOCHROME_2"/>
    <property type="match status" value="1"/>
</dbReference>
<keyword evidence="5 11" id="KW-0716">Sensory transduction</keyword>
<dbReference type="InterPro" id="IPR043150">
    <property type="entry name" value="Phytochrome_PHY_sf"/>
</dbReference>
<dbReference type="AlphaFoldDB" id="A0A022R5V9"/>
<proteinExistence type="inferred from homology"/>
<dbReference type="InterPro" id="IPR016132">
    <property type="entry name" value="Phyto_chromo_attachment"/>
</dbReference>
<dbReference type="Pfam" id="PF02518">
    <property type="entry name" value="HATPase_c"/>
    <property type="match status" value="1"/>
</dbReference>
<dbReference type="InterPro" id="IPR001294">
    <property type="entry name" value="Phytochrome"/>
</dbReference>
<evidence type="ECO:0000256" key="1">
    <source>
        <dbReference type="ARBA" id="ARBA00002479"/>
    </source>
</evidence>
<dbReference type="CDD" id="cd00082">
    <property type="entry name" value="HisKA"/>
    <property type="match status" value="1"/>
</dbReference>
<dbReference type="PIRSF" id="PIRSF000084">
    <property type="entry name" value="Phytochrome"/>
    <property type="match status" value="1"/>
</dbReference>
<dbReference type="InterPro" id="IPR005467">
    <property type="entry name" value="His_kinase_dom"/>
</dbReference>
<evidence type="ECO:0000259" key="14">
    <source>
        <dbReference type="PROSITE" id="PS50046"/>
    </source>
</evidence>
<sequence>MSSAQPGQSSTTSARSRHSARMIAQTSIDAKLHADFEESGGTSFDYSASVRVTNDPIRGGDHPPSSSKVTTAYLHQIQKGKLIQPFGCLLALDEKTFKVIAYSENAPEMLTTVTHAVPIVGDHPFLDIGSDIRSIFTAPSSSALQKALGFGEVSLLNPVLVHCKTSGKPFYAIIHRVTGGLIIDFEPVKPYEVPMTAAGALQSYKLAAKAIARLQSLPSGSVERLCDAMAQEVFELTGYDRVMVYKFHEDDHGEVLAEITKTGLDPYLGLHYPATDIPQAARFLFMKNKVRMICDCRANHVKVVQDKNLDFDLTLCGSTLRAPHSCHLQYMENMNSIASLVMSVVVNEGEEEEAGPANSSSSNLEKRKRLWGLVVCHNTSPRFVPFPLRYACEFLAQVFAIHVSKELELENQNLEKNILRTQTLLCDLLLRDAPLGIVSQSPNVTDLVKCDGAVLLYKNKTYKLGLTPNDFQIRDIVSWLDEYHRDSTGLSTDSLYDAGFPGALSLGDAICGTAAVRITERDWLFWFRAHTAAEIRWGGAKHEAGEKDDGRKMHPRSSFNAFLEVVKSRSLPWKDFEMDAIHSLQLILRNSFLKEGGEGDLVRTRLSEMQMIEGVQELEAVTSEMVRLIETATVPILAVDVDGLVNGWNSKIAELTGLGVESAIGRHFLELVEDSSAGVVSRMLELAIQGKEEQNVQFEIKTHDQTTESAPPITLVVNACASKDVKENIVGVCFIAQDITAQKTIMDKFTRIQGDYKSIIQNPNPLIPPIFGSDEFGWCSEWNPAMTKISGWRKDDVINKMLVGEIFGTNKSNYCRIKNQEAYVNLGIALNNAVTGQHSEKMPFGFLSRGGKYVECLLCVSKKMDPEGSVTGVFCFLQLASPELQRALHVQRLSEENALKRSRVLAYIRREIRNPLSGIIFSRKMMEGTDLDDEQKNLLRTSGHCQRQLNKILDDTDLDHIIEGYLDLEMVEFNLHEVLIASISQVMMKSNGKGIVIADNLAPNLSNETLYGDSLRLQQVLAAFLLISVTSTPSGGSVGVAAKLTKDSIGQSVQLGHLELRITHSGGGVAQQVLDQMFGGDEAEASDEGISLFISRKLVKLMNGDVQYLREAGKSTFIISVELAISNNN</sequence>
<evidence type="ECO:0000256" key="13">
    <source>
        <dbReference type="SAM" id="MobiDB-lite"/>
    </source>
</evidence>
<dbReference type="InterPro" id="IPR012129">
    <property type="entry name" value="Phytochrome_A-E"/>
</dbReference>
<dbReference type="GO" id="GO:0005634">
    <property type="term" value="C:nucleus"/>
    <property type="evidence" value="ECO:0000318"/>
    <property type="project" value="GO_Central"/>
</dbReference>
<feature type="domain" description="Histidine kinase" evidence="15">
    <location>
        <begin position="907"/>
        <end position="1125"/>
    </location>
</feature>
<comment type="function">
    <text evidence="1">Regulatory photoreceptor which exists in two forms that are reversibly interconvertible by light: the Pr form that absorbs maximally in the red region of the spectrum and the Pfr form that absorbs maximally in the far-red region. Photoconversion of Pr to Pfr induces an array of morphogenic responses, whereas reconversion of Pfr to Pr cancels the induction of those responses. Pfr controls the expression of a number of nuclear genes including those encoding the small subunit of ribulose-bisphosphate carboxylase, chlorophyll A/B binding protein, protochlorophyllide reductase, rRNA, etc. It also controls the expression of its own gene(s) in a negative feedback fashion.</text>
</comment>
<gene>
    <name evidence="17" type="ORF">MIMGU_mgv1a000476mg</name>
</gene>
<feature type="binding site" description="covalent" evidence="12">
    <location>
        <position position="326"/>
    </location>
    <ligand>
        <name>phytochromobilin</name>
        <dbReference type="ChEBI" id="CHEBI:189064"/>
    </ligand>
</feature>
<dbReference type="eggNOG" id="ENOG502QRSA">
    <property type="taxonomic scope" value="Eukaryota"/>
</dbReference>
<evidence type="ECO:0000256" key="12">
    <source>
        <dbReference type="PIRSR" id="PIRSR000084-50"/>
    </source>
</evidence>